<gene>
    <name evidence="3" type="ORF">GCM10009810_08350</name>
</gene>
<sequence length="99" mass="10546">MNAGDSDATYGRSNGPQDGQFRSIPTEAAPGGAVGQPGRTEIDARREARRKRMNGLLAASGGLATVVFLVLGFTMGAWYWAWVVFLLPGILRTYLGASE</sequence>
<dbReference type="RefSeq" id="WP_344062546.1">
    <property type="nucleotide sequence ID" value="NZ_BAAAPN010000021.1"/>
</dbReference>
<reference evidence="3 4" key="1">
    <citation type="journal article" date="2019" name="Int. J. Syst. Evol. Microbiol.">
        <title>The Global Catalogue of Microorganisms (GCM) 10K type strain sequencing project: providing services to taxonomists for standard genome sequencing and annotation.</title>
        <authorList>
            <consortium name="The Broad Institute Genomics Platform"/>
            <consortium name="The Broad Institute Genome Sequencing Center for Infectious Disease"/>
            <person name="Wu L."/>
            <person name="Ma J."/>
        </authorList>
    </citation>
    <scope>NUCLEOTIDE SEQUENCE [LARGE SCALE GENOMIC DNA]</scope>
    <source>
        <strain evidence="3 4">JCM 15591</strain>
    </source>
</reference>
<keyword evidence="2" id="KW-1133">Transmembrane helix</keyword>
<dbReference type="EMBL" id="BAAAPN010000021">
    <property type="protein sequence ID" value="GAA1750300.1"/>
    <property type="molecule type" value="Genomic_DNA"/>
</dbReference>
<evidence type="ECO:0000256" key="1">
    <source>
        <dbReference type="SAM" id="MobiDB-lite"/>
    </source>
</evidence>
<accession>A0ABN2K826</accession>
<protein>
    <submittedName>
        <fullName evidence="3">Uncharacterized protein</fullName>
    </submittedName>
</protein>
<evidence type="ECO:0000313" key="4">
    <source>
        <dbReference type="Proteomes" id="UP001501475"/>
    </source>
</evidence>
<dbReference type="Proteomes" id="UP001501475">
    <property type="component" value="Unassembled WGS sequence"/>
</dbReference>
<organism evidence="3 4">
    <name type="scientific">Nostocoides vanveenii</name>
    <dbReference type="NCBI Taxonomy" id="330835"/>
    <lineage>
        <taxon>Bacteria</taxon>
        <taxon>Bacillati</taxon>
        <taxon>Actinomycetota</taxon>
        <taxon>Actinomycetes</taxon>
        <taxon>Micrococcales</taxon>
        <taxon>Intrasporangiaceae</taxon>
        <taxon>Nostocoides</taxon>
    </lineage>
</organism>
<feature type="transmembrane region" description="Helical" evidence="2">
    <location>
        <begin position="55"/>
        <end position="73"/>
    </location>
</feature>
<comment type="caution">
    <text evidence="3">The sequence shown here is derived from an EMBL/GenBank/DDBJ whole genome shotgun (WGS) entry which is preliminary data.</text>
</comment>
<evidence type="ECO:0000313" key="3">
    <source>
        <dbReference type="EMBL" id="GAA1750300.1"/>
    </source>
</evidence>
<feature type="region of interest" description="Disordered" evidence="1">
    <location>
        <begin position="1"/>
        <end position="39"/>
    </location>
</feature>
<keyword evidence="2" id="KW-0472">Membrane</keyword>
<name>A0ABN2K826_9MICO</name>
<proteinExistence type="predicted"/>
<keyword evidence="4" id="KW-1185">Reference proteome</keyword>
<keyword evidence="2" id="KW-0812">Transmembrane</keyword>
<evidence type="ECO:0000256" key="2">
    <source>
        <dbReference type="SAM" id="Phobius"/>
    </source>
</evidence>